<evidence type="ECO:0000313" key="2">
    <source>
        <dbReference type="EMBL" id="KAJ4745359.1"/>
    </source>
</evidence>
<dbReference type="InterPro" id="IPR055411">
    <property type="entry name" value="LRR_FXL15/At3g58940/PEG3-like"/>
</dbReference>
<keyword evidence="3" id="KW-1185">Reference proteome</keyword>
<protein>
    <submittedName>
        <fullName evidence="2">F-box family protein</fullName>
    </submittedName>
</protein>
<dbReference type="SMART" id="SM00256">
    <property type="entry name" value="FBOX"/>
    <property type="match status" value="1"/>
</dbReference>
<dbReference type="Pfam" id="PF00646">
    <property type="entry name" value="F-box"/>
    <property type="match status" value="1"/>
</dbReference>
<dbReference type="SUPFAM" id="SSF81383">
    <property type="entry name" value="F-box domain"/>
    <property type="match status" value="1"/>
</dbReference>
<dbReference type="SMART" id="SM00579">
    <property type="entry name" value="FBD"/>
    <property type="match status" value="1"/>
</dbReference>
<dbReference type="Pfam" id="PF24758">
    <property type="entry name" value="LRR_At5g56370"/>
    <property type="match status" value="1"/>
</dbReference>
<dbReference type="InterPro" id="IPR006566">
    <property type="entry name" value="FBD"/>
</dbReference>
<dbReference type="EMBL" id="JAMFTS010000005">
    <property type="protein sequence ID" value="KAJ4745359.1"/>
    <property type="molecule type" value="Genomic_DNA"/>
</dbReference>
<dbReference type="InterPro" id="IPR036047">
    <property type="entry name" value="F-box-like_dom_sf"/>
</dbReference>
<dbReference type="PANTHER" id="PTHR31639:SF266">
    <property type="entry name" value="OS02G0537200 PROTEIN"/>
    <property type="match status" value="1"/>
</dbReference>
<dbReference type="InterPro" id="IPR032675">
    <property type="entry name" value="LRR_dom_sf"/>
</dbReference>
<dbReference type="InterPro" id="IPR053781">
    <property type="entry name" value="F-box_AtFBL13-like"/>
</dbReference>
<reference evidence="2" key="1">
    <citation type="submission" date="2022-08" db="EMBL/GenBank/DDBJ databases">
        <authorList>
            <person name="Marques A."/>
        </authorList>
    </citation>
    <scope>NUCLEOTIDE SEQUENCE</scope>
    <source>
        <strain evidence="2">RhyPub2mFocal</strain>
        <tissue evidence="2">Leaves</tissue>
    </source>
</reference>
<dbReference type="PANTHER" id="PTHR31639">
    <property type="entry name" value="F-BOX PROTEIN-LIKE"/>
    <property type="match status" value="1"/>
</dbReference>
<dbReference type="AlphaFoldDB" id="A0AAV8BRM7"/>
<dbReference type="Gene3D" id="1.20.1280.50">
    <property type="match status" value="1"/>
</dbReference>
<evidence type="ECO:0000313" key="3">
    <source>
        <dbReference type="Proteomes" id="UP001140206"/>
    </source>
</evidence>
<proteinExistence type="predicted"/>
<dbReference type="SUPFAM" id="SSF52047">
    <property type="entry name" value="RNI-like"/>
    <property type="match status" value="1"/>
</dbReference>
<accession>A0AAV8BRM7</accession>
<sequence length="431" mass="48530">MVARPWQKRRTDIELNKDFLSSLPSEIIEDILVKLPIKEAVRTSVLSSNWKSLWTSMPDLVFNDDRDTTESDLIRRVDKVLQVHQGPILKFEVQVGSDKHVGEEAISRWLLALSKNELKDLCLNFDIYQNCKVPSSLFSYQKLENLEIQGCTISAPQCFRGLKLLRNLILCDCVLVGITFEKFVSSCPLLESLTLIAVVKQGCLVIRAPNLKELVVLDGFTDLLLEAPKLISASISVDYMLYGLRYFIPAYDGCKSKLLRAIGALPNIEELDIDSLCCEYLASGAVPEKLPITFGHLKKISIGLDERRKMVDIALCIFQSTPNLKTLKLTACCLTFPSQNIWEDQRIRTISVLQQLEVVVISGSVMFDKDGASMLAFAKFILSTAPQLEKLVVDRWSFNDLLDSAGFMKKLLSLPWLSSKVVILVDERSNY</sequence>
<dbReference type="PROSITE" id="PS50181">
    <property type="entry name" value="FBOX"/>
    <property type="match status" value="1"/>
</dbReference>
<dbReference type="InterPro" id="IPR001810">
    <property type="entry name" value="F-box_dom"/>
</dbReference>
<feature type="domain" description="F-box" evidence="1">
    <location>
        <begin position="17"/>
        <end position="65"/>
    </location>
</feature>
<comment type="caution">
    <text evidence="2">The sequence shown here is derived from an EMBL/GenBank/DDBJ whole genome shotgun (WGS) entry which is preliminary data.</text>
</comment>
<dbReference type="Proteomes" id="UP001140206">
    <property type="component" value="Chromosome 5"/>
</dbReference>
<evidence type="ECO:0000259" key="1">
    <source>
        <dbReference type="PROSITE" id="PS50181"/>
    </source>
</evidence>
<dbReference type="CDD" id="cd22160">
    <property type="entry name" value="F-box_AtFBL13-like"/>
    <property type="match status" value="1"/>
</dbReference>
<dbReference type="Gene3D" id="3.80.10.10">
    <property type="entry name" value="Ribonuclease Inhibitor"/>
    <property type="match status" value="2"/>
</dbReference>
<name>A0AAV8BRM7_9POAL</name>
<gene>
    <name evidence="2" type="ORF">LUZ62_079764</name>
</gene>
<organism evidence="2 3">
    <name type="scientific">Rhynchospora pubera</name>
    <dbReference type="NCBI Taxonomy" id="906938"/>
    <lineage>
        <taxon>Eukaryota</taxon>
        <taxon>Viridiplantae</taxon>
        <taxon>Streptophyta</taxon>
        <taxon>Embryophyta</taxon>
        <taxon>Tracheophyta</taxon>
        <taxon>Spermatophyta</taxon>
        <taxon>Magnoliopsida</taxon>
        <taxon>Liliopsida</taxon>
        <taxon>Poales</taxon>
        <taxon>Cyperaceae</taxon>
        <taxon>Cyperoideae</taxon>
        <taxon>Rhynchosporeae</taxon>
        <taxon>Rhynchospora</taxon>
    </lineage>
</organism>